<dbReference type="AlphaFoldDB" id="A0A7M2H4V6"/>
<dbReference type="GeneID" id="98405820"/>
<reference evidence="1 2" key="1">
    <citation type="submission" date="2020-10" db="EMBL/GenBank/DDBJ databases">
        <title>Complete genome sequence of Cupriavidus basilensis CCUG 49340T.</title>
        <authorList>
            <person name="Salva-Serra F."/>
            <person name="Donoso R.A."/>
            <person name="Cho K.H."/>
            <person name="Yoo J.A."/>
            <person name="Lee K."/>
            <person name="Yoon S.-H."/>
            <person name="Perez-Pantoja D."/>
            <person name="Moore E.R.B."/>
        </authorList>
    </citation>
    <scope>NUCLEOTIDE SEQUENCE [LARGE SCALE GENOMIC DNA]</scope>
    <source>
        <strain evidence="2">CCUG 49340</strain>
    </source>
</reference>
<dbReference type="InterPro" id="IPR012338">
    <property type="entry name" value="Beta-lactam/transpept-like"/>
</dbReference>
<dbReference type="RefSeq" id="WP_170301962.1">
    <property type="nucleotide sequence ID" value="NZ_CP062804.1"/>
</dbReference>
<name>A0A7M2H4V6_9BURK</name>
<evidence type="ECO:0000313" key="2">
    <source>
        <dbReference type="Proteomes" id="UP000397656"/>
    </source>
</evidence>
<dbReference type="Gene3D" id="3.40.710.10">
    <property type="entry name" value="DD-peptidase/beta-lactamase superfamily"/>
    <property type="match status" value="1"/>
</dbReference>
<proteinExistence type="predicted"/>
<protein>
    <submittedName>
        <fullName evidence="1">Uncharacterized protein</fullName>
    </submittedName>
</protein>
<gene>
    <name evidence="1" type="ORF">F7R26_033180</name>
</gene>
<accession>A0A7M2H4V6</accession>
<organism evidence="1 2">
    <name type="scientific">Cupriavidus basilensis</name>
    <dbReference type="NCBI Taxonomy" id="68895"/>
    <lineage>
        <taxon>Bacteria</taxon>
        <taxon>Pseudomonadati</taxon>
        <taxon>Pseudomonadota</taxon>
        <taxon>Betaproteobacteria</taxon>
        <taxon>Burkholderiales</taxon>
        <taxon>Burkholderiaceae</taxon>
        <taxon>Cupriavidus</taxon>
    </lineage>
</organism>
<dbReference type="SUPFAM" id="SSF56601">
    <property type="entry name" value="beta-lactamase/transpeptidase-like"/>
    <property type="match status" value="1"/>
</dbReference>
<dbReference type="Proteomes" id="UP000397656">
    <property type="component" value="Chromosome 2"/>
</dbReference>
<evidence type="ECO:0000313" key="1">
    <source>
        <dbReference type="EMBL" id="QOT79555.1"/>
    </source>
</evidence>
<sequence>MLAGGKWNGRQVVPKAWLDASLRPAAVVDDKWVAPVAALRQVFLASLAESMPAR</sequence>
<dbReference type="EMBL" id="CP062804">
    <property type="protein sequence ID" value="QOT79555.1"/>
    <property type="molecule type" value="Genomic_DNA"/>
</dbReference>